<sequence>MNIDNSGYSLASILNGSDIARQRHLTERYVNRPSFYFLEFLSWKKKKNPCLVNHQIHIDTQWMNFLPSRIIPNLNL</sequence>
<accession>A0A252EMF6</accession>
<dbReference type="EMBL" id="JOOZ01000008">
    <property type="protein sequence ID" value="OUL67444.1"/>
    <property type="molecule type" value="Genomic_DNA"/>
</dbReference>
<organism evidence="1 2">
    <name type="scientific">Acetobacter senegalensis</name>
    <dbReference type="NCBI Taxonomy" id="446692"/>
    <lineage>
        <taxon>Bacteria</taxon>
        <taxon>Pseudomonadati</taxon>
        <taxon>Pseudomonadota</taxon>
        <taxon>Alphaproteobacteria</taxon>
        <taxon>Acetobacterales</taxon>
        <taxon>Acetobacteraceae</taxon>
        <taxon>Acetobacter</taxon>
    </lineage>
</organism>
<proteinExistence type="predicted"/>
<name>A0A252EMF6_9PROT</name>
<dbReference type="AlphaFoldDB" id="A0A252EMF6"/>
<dbReference type="Proteomes" id="UP000195072">
    <property type="component" value="Unassembled WGS sequence"/>
</dbReference>
<reference evidence="1 2" key="1">
    <citation type="submission" date="2014-06" db="EMBL/GenBank/DDBJ databases">
        <authorList>
            <person name="Ju J."/>
            <person name="Zhang J."/>
        </authorList>
    </citation>
    <scope>NUCLEOTIDE SEQUENCE [LARGE SCALE GENOMIC DNA]</scope>
    <source>
        <strain evidence="1">DmL_050</strain>
    </source>
</reference>
<evidence type="ECO:0000313" key="2">
    <source>
        <dbReference type="Proteomes" id="UP000195072"/>
    </source>
</evidence>
<gene>
    <name evidence="1" type="ORF">HK16_18345</name>
</gene>
<protein>
    <submittedName>
        <fullName evidence="1">Uncharacterized protein</fullName>
    </submittedName>
</protein>
<evidence type="ECO:0000313" key="1">
    <source>
        <dbReference type="EMBL" id="OUL67444.1"/>
    </source>
</evidence>
<comment type="caution">
    <text evidence="1">The sequence shown here is derived from an EMBL/GenBank/DDBJ whole genome shotgun (WGS) entry which is preliminary data.</text>
</comment>